<dbReference type="Gene3D" id="3.20.180.10">
    <property type="entry name" value="PNP-oxidase-like"/>
    <property type="match status" value="1"/>
</dbReference>
<accession>A0A109INY7</accession>
<protein>
    <submittedName>
        <fullName evidence="1">Uncharacterized protein</fullName>
    </submittedName>
</protein>
<dbReference type="Proteomes" id="UP000198226">
    <property type="component" value="Chromosome I"/>
</dbReference>
<dbReference type="InterPro" id="IPR037119">
    <property type="entry name" value="Haem_oxidase_HugZ-like_sf"/>
</dbReference>
<dbReference type="OrthoDB" id="5187098at2"/>
<gene>
    <name evidence="1" type="ORF">GA0070623_1477</name>
</gene>
<organism evidence="1 2">
    <name type="scientific">Micromonospora rifamycinica</name>
    <dbReference type="NCBI Taxonomy" id="291594"/>
    <lineage>
        <taxon>Bacteria</taxon>
        <taxon>Bacillati</taxon>
        <taxon>Actinomycetota</taxon>
        <taxon>Actinomycetes</taxon>
        <taxon>Micromonosporales</taxon>
        <taxon>Micromonosporaceae</taxon>
        <taxon>Micromonospora</taxon>
    </lineage>
</organism>
<proteinExistence type="predicted"/>
<dbReference type="SUPFAM" id="SSF50475">
    <property type="entry name" value="FMN-binding split barrel"/>
    <property type="match status" value="1"/>
</dbReference>
<dbReference type="InterPro" id="IPR019595">
    <property type="entry name" value="DUF2470"/>
</dbReference>
<dbReference type="EMBL" id="LT607752">
    <property type="protein sequence ID" value="SCG47507.1"/>
    <property type="molecule type" value="Genomic_DNA"/>
</dbReference>
<keyword evidence="2" id="KW-1185">Reference proteome</keyword>
<name>A0A109INY7_9ACTN</name>
<evidence type="ECO:0000313" key="1">
    <source>
        <dbReference type="EMBL" id="SCG47507.1"/>
    </source>
</evidence>
<dbReference type="AlphaFoldDB" id="A0A109INY7"/>
<reference evidence="2" key="1">
    <citation type="submission" date="2016-06" db="EMBL/GenBank/DDBJ databases">
        <authorList>
            <person name="Varghese N."/>
            <person name="Submissions Spin"/>
        </authorList>
    </citation>
    <scope>NUCLEOTIDE SEQUENCE [LARGE SCALE GENOMIC DNA]</scope>
    <source>
        <strain evidence="2">DSM 44983</strain>
    </source>
</reference>
<dbReference type="RefSeq" id="WP_067302344.1">
    <property type="nucleotide sequence ID" value="NZ_LRMV01000009.1"/>
</dbReference>
<sequence>MRPSPAEIVRTLVAGRLPALVHLPGSTGPHQVRHAVDPDGRVLLLTPAAGDLATALTPPAGETDVAAVLDVLDLPPTAGAPSLGRAWLSGWAERLDGDEARRAAMDFAATRPTGDLLDVGDRFRLHRFAVAEVRWERAGATRPIDPQAYARAEPDPLHAAEADLLADLADHHSEQVAGYLRRQLGLCGAEAPRVVRIDRYGLLVVHGRPDAIRRTRVGFARPVADVAELSRVLHPMVCPRQAA</sequence>
<dbReference type="Pfam" id="PF10615">
    <property type="entry name" value="DUF2470"/>
    <property type="match status" value="1"/>
</dbReference>
<evidence type="ECO:0000313" key="2">
    <source>
        <dbReference type="Proteomes" id="UP000198226"/>
    </source>
</evidence>